<keyword evidence="1" id="KW-1133">Transmembrane helix</keyword>
<keyword evidence="3" id="KW-1185">Reference proteome</keyword>
<evidence type="ECO:0000256" key="1">
    <source>
        <dbReference type="SAM" id="Phobius"/>
    </source>
</evidence>
<protein>
    <submittedName>
        <fullName evidence="2">Uncharacterized protein</fullName>
    </submittedName>
</protein>
<organism evidence="2 3">
    <name type="scientific">Tuber aestivum</name>
    <name type="common">summer truffle</name>
    <dbReference type="NCBI Taxonomy" id="59557"/>
    <lineage>
        <taxon>Eukaryota</taxon>
        <taxon>Fungi</taxon>
        <taxon>Dikarya</taxon>
        <taxon>Ascomycota</taxon>
        <taxon>Pezizomycotina</taxon>
        <taxon>Pezizomycetes</taxon>
        <taxon>Pezizales</taxon>
        <taxon>Tuberaceae</taxon>
        <taxon>Tuber</taxon>
    </lineage>
</organism>
<name>A0A292PJV0_9PEZI</name>
<dbReference type="AlphaFoldDB" id="A0A292PJV0"/>
<keyword evidence="1" id="KW-0812">Transmembrane</keyword>
<feature type="transmembrane region" description="Helical" evidence="1">
    <location>
        <begin position="37"/>
        <end position="56"/>
    </location>
</feature>
<feature type="transmembrane region" description="Helical" evidence="1">
    <location>
        <begin position="7"/>
        <end position="25"/>
    </location>
</feature>
<accession>A0A292PJV0</accession>
<dbReference type="EMBL" id="LN891254">
    <property type="protein sequence ID" value="CUS07061.1"/>
    <property type="molecule type" value="Genomic_DNA"/>
</dbReference>
<proteinExistence type="predicted"/>
<evidence type="ECO:0000313" key="2">
    <source>
        <dbReference type="EMBL" id="CUS07061.1"/>
    </source>
</evidence>
<dbReference type="Proteomes" id="UP001412239">
    <property type="component" value="Unassembled WGS sequence"/>
</dbReference>
<evidence type="ECO:0000313" key="3">
    <source>
        <dbReference type="Proteomes" id="UP001412239"/>
    </source>
</evidence>
<sequence>MDRLPSHTLVVPALVVIRWIFHFRVAFGSNEIFRFQLVYPCTIGVWGVLAVAFVKLEFDWRFEGWMVDLTERCCIVAALDQLDDSKTGDCGVVKKVAIMGHSTRWGEIVRGSDIVLPKAAKIVKYR</sequence>
<reference evidence="2" key="1">
    <citation type="submission" date="2015-10" db="EMBL/GenBank/DDBJ databases">
        <authorList>
            <person name="Regsiter A."/>
            <person name="william w."/>
        </authorList>
    </citation>
    <scope>NUCLEOTIDE SEQUENCE</scope>
    <source>
        <strain evidence="2">Montdore</strain>
    </source>
</reference>
<keyword evidence="1" id="KW-0472">Membrane</keyword>
<gene>
    <name evidence="2" type="ORF">GSTUAT00008846001</name>
</gene>